<feature type="region of interest" description="Disordered" evidence="7">
    <location>
        <begin position="381"/>
        <end position="410"/>
    </location>
</feature>
<dbReference type="Pfam" id="PF02309">
    <property type="entry name" value="AUX_IAA"/>
    <property type="match status" value="1"/>
</dbReference>
<dbReference type="Gene3D" id="2.30.30.1040">
    <property type="match status" value="1"/>
</dbReference>
<feature type="domain" description="PB1" evidence="8">
    <location>
        <begin position="689"/>
        <end position="773"/>
    </location>
</feature>
<keyword evidence="4 6" id="KW-0539">Nucleus</keyword>
<reference evidence="9" key="1">
    <citation type="submission" date="2022-05" db="EMBL/GenBank/DDBJ databases">
        <title>The Musa troglodytarum L. genome provides insights into the mechanism of non-climacteric behaviour and enrichment of carotenoids.</title>
        <authorList>
            <person name="Wang J."/>
        </authorList>
    </citation>
    <scope>NUCLEOTIDE SEQUENCE</scope>
    <source>
        <tissue evidence="9">Leaf</tissue>
    </source>
</reference>
<keyword evidence="6" id="KW-0678">Repressor</keyword>
<dbReference type="GO" id="GO:0005634">
    <property type="term" value="C:nucleus"/>
    <property type="evidence" value="ECO:0007669"/>
    <property type="project" value="UniProtKB-SubCell"/>
</dbReference>
<dbReference type="PROSITE" id="PS51745">
    <property type="entry name" value="PB1"/>
    <property type="match status" value="1"/>
</dbReference>
<keyword evidence="10" id="KW-1185">Reference proteome</keyword>
<evidence type="ECO:0000259" key="8">
    <source>
        <dbReference type="PROSITE" id="PS51745"/>
    </source>
</evidence>
<comment type="similarity">
    <text evidence="6">Belongs to the Aux/IAA family.</text>
</comment>
<proteinExistence type="inferred from homology"/>
<evidence type="ECO:0000313" key="9">
    <source>
        <dbReference type="EMBL" id="URE03234.1"/>
    </source>
</evidence>
<gene>
    <name evidence="9" type="ORF">MUK42_20612</name>
</gene>
<dbReference type="FunFam" id="3.10.20.90:FF:000047">
    <property type="entry name" value="Auxin response factor"/>
    <property type="match status" value="1"/>
</dbReference>
<name>A0A9E7G0D9_9LILI</name>
<dbReference type="InterPro" id="IPR044835">
    <property type="entry name" value="ARF_plant"/>
</dbReference>
<feature type="region of interest" description="Disordered" evidence="7">
    <location>
        <begin position="272"/>
        <end position="304"/>
    </location>
</feature>
<evidence type="ECO:0000313" key="10">
    <source>
        <dbReference type="Proteomes" id="UP001055439"/>
    </source>
</evidence>
<dbReference type="InterPro" id="IPR033389">
    <property type="entry name" value="AUX/IAA_dom"/>
</dbReference>
<dbReference type="Gene3D" id="3.10.20.90">
    <property type="entry name" value="Phosphatidylinositol 3-kinase Catalytic Subunit, Chain A, domain 1"/>
    <property type="match status" value="1"/>
</dbReference>
<keyword evidence="5 6" id="KW-0927">Auxin signaling pathway</keyword>
<evidence type="ECO:0000256" key="1">
    <source>
        <dbReference type="ARBA" id="ARBA00004123"/>
    </source>
</evidence>
<keyword evidence="3 6" id="KW-0804">Transcription</keyword>
<evidence type="ECO:0000256" key="4">
    <source>
        <dbReference type="ARBA" id="ARBA00023242"/>
    </source>
</evidence>
<dbReference type="PANTHER" id="PTHR31384">
    <property type="entry name" value="AUXIN RESPONSE FACTOR 4-RELATED"/>
    <property type="match status" value="1"/>
</dbReference>
<comment type="subcellular location">
    <subcellularLocation>
        <location evidence="1 6">Nucleus</location>
    </subcellularLocation>
</comment>
<dbReference type="SUPFAM" id="SSF54277">
    <property type="entry name" value="CAD &amp; PB1 domains"/>
    <property type="match status" value="1"/>
</dbReference>
<evidence type="ECO:0000256" key="6">
    <source>
        <dbReference type="RuleBase" id="RU004549"/>
    </source>
</evidence>
<protein>
    <recommendedName>
        <fullName evidence="6">Auxin-responsive protein</fullName>
    </recommendedName>
</protein>
<evidence type="ECO:0000256" key="3">
    <source>
        <dbReference type="ARBA" id="ARBA00023163"/>
    </source>
</evidence>
<evidence type="ECO:0000256" key="7">
    <source>
        <dbReference type="SAM" id="MobiDB-lite"/>
    </source>
</evidence>
<feature type="region of interest" description="Disordered" evidence="7">
    <location>
        <begin position="799"/>
        <end position="822"/>
    </location>
</feature>
<dbReference type="GO" id="GO:0003677">
    <property type="term" value="F:DNA binding"/>
    <property type="evidence" value="ECO:0007669"/>
    <property type="project" value="InterPro"/>
</dbReference>
<dbReference type="PANTHER" id="PTHR31384:SF9">
    <property type="entry name" value="AUXIN RESPONSE FACTOR 19"/>
    <property type="match status" value="1"/>
</dbReference>
<evidence type="ECO:0000256" key="2">
    <source>
        <dbReference type="ARBA" id="ARBA00023015"/>
    </source>
</evidence>
<accession>A0A9E7G0D9</accession>
<dbReference type="GO" id="GO:0009734">
    <property type="term" value="P:auxin-activated signaling pathway"/>
    <property type="evidence" value="ECO:0007669"/>
    <property type="project" value="UniProtKB-UniRule"/>
</dbReference>
<organism evidence="9 10">
    <name type="scientific">Musa troglodytarum</name>
    <name type="common">fe'i banana</name>
    <dbReference type="NCBI Taxonomy" id="320322"/>
    <lineage>
        <taxon>Eukaryota</taxon>
        <taxon>Viridiplantae</taxon>
        <taxon>Streptophyta</taxon>
        <taxon>Embryophyta</taxon>
        <taxon>Tracheophyta</taxon>
        <taxon>Spermatophyta</taxon>
        <taxon>Magnoliopsida</taxon>
        <taxon>Liliopsida</taxon>
        <taxon>Zingiberales</taxon>
        <taxon>Musaceae</taxon>
        <taxon>Musa</taxon>
    </lineage>
</organism>
<comment type="function">
    <text evidence="6">Aux/IAA proteins are short-lived transcriptional factors that function as repressors of early auxin response genes at low auxin concentrations.</text>
</comment>
<dbReference type="AlphaFoldDB" id="A0A9E7G0D9"/>
<feature type="region of interest" description="Disordered" evidence="7">
    <location>
        <begin position="316"/>
        <end position="354"/>
    </location>
</feature>
<dbReference type="EMBL" id="CP097507">
    <property type="protein sequence ID" value="URE03234.1"/>
    <property type="molecule type" value="Genomic_DNA"/>
</dbReference>
<feature type="compositionally biased region" description="Low complexity" evidence="7">
    <location>
        <begin position="316"/>
        <end position="348"/>
    </location>
</feature>
<dbReference type="GO" id="GO:0006355">
    <property type="term" value="P:regulation of DNA-templated transcription"/>
    <property type="evidence" value="ECO:0007669"/>
    <property type="project" value="InterPro"/>
</dbReference>
<keyword evidence="2 6" id="KW-0805">Transcription regulation</keyword>
<dbReference type="OrthoDB" id="1934346at2759"/>
<dbReference type="InterPro" id="IPR053793">
    <property type="entry name" value="PB1-like"/>
</dbReference>
<dbReference type="Proteomes" id="UP001055439">
    <property type="component" value="Chromosome 5"/>
</dbReference>
<sequence>MTVETKTLRAIVRIAWLMVGDRGGSKSSKITALISDDKTLEEFYVGWDESVAGERHNRVSIWEIEPVIVPFFVCPPFFRKRTRQPGMLDDESSEMENNFKRAMPWLGEETCINDSETQSTVMPGLSLVQWMNMQQNPSLASRTPQTKYLCSLAGPVQNLGTTDLSRPLGLQASLLQHTNIQFNASRMSQEVEELAKLSIPLNQVGAVRRQQMQDLSLQQQQLVNQAVPSDERQNNIIQPQVLIQIQLHQQQHQPQQQPPTMIQNKGLLQTSLHQNQQQHPQQLLLQQQKQQQQHQDQQLEQQYQPQPSRILAVNQQLSDQQNQPQLLQKLQQQQQQQQQQSSFSQPRMQQPPFPQIQESQKTLPDVPQQLLNSHSLAQQQPMIPQPCPKATPARLQQSSHNQSQQKPQQQQILLGDLSGAILPATPATNLIPACGSSLLAAEGRQSGFTNDIPSCSTSPSANNGAILPHSILNRIQHYTLESTEKTSQSVITMLGPTSVENAAAIPNTSKEFPKVVHGMKSLTQGVIAPQTYVGNTAQMDYLDTTSSSTSVCLSQTDGPSNKIFPLSSFNQPSMLRVAPTYGDVQGTDPGDNVPLGDNIDSSLELPLTIDTTLANSIDSGKYQTHITRDIVASYNASKDAQQELSLSMVSQAFGIPDMAFNSIDSTTNENVFLTKSLWTPVPPPLRHMRTYTKVYKRGAVGRSIDITRYSGYDELKHDLARMFSIEGQLEDQQRIGWKLVYVDHENDVLLVGDDPWEEFVNCVQCIKILSPQEVQQMSFDVDLENNSLLNQACSSSDGGNAWRGHHDQNSGNLSAGSYDHFE</sequence>
<feature type="compositionally biased region" description="Low complexity" evidence="7">
    <location>
        <begin position="396"/>
        <end position="410"/>
    </location>
</feature>
<comment type="subunit">
    <text evidence="6">Homodimers and heterodimers.</text>
</comment>
<evidence type="ECO:0000256" key="5">
    <source>
        <dbReference type="ARBA" id="ARBA00023294"/>
    </source>
</evidence>